<keyword evidence="8" id="KW-0175">Coiled coil</keyword>
<keyword evidence="6" id="KW-0067">ATP-binding</keyword>
<dbReference type="InterPro" id="IPR003594">
    <property type="entry name" value="HATPase_dom"/>
</dbReference>
<keyword evidence="5" id="KW-0418">Kinase</keyword>
<dbReference type="PRINTS" id="PR00344">
    <property type="entry name" value="BCTRLSENSOR"/>
</dbReference>
<evidence type="ECO:0000256" key="3">
    <source>
        <dbReference type="ARBA" id="ARBA00022679"/>
    </source>
</evidence>
<dbReference type="Gene3D" id="3.30.565.10">
    <property type="entry name" value="Histidine kinase-like ATPase, C-terminal domain"/>
    <property type="match status" value="1"/>
</dbReference>
<feature type="coiled-coil region" evidence="8">
    <location>
        <begin position="295"/>
        <end position="329"/>
    </location>
</feature>
<feature type="domain" description="Histidine kinase" evidence="10">
    <location>
        <begin position="476"/>
        <end position="724"/>
    </location>
</feature>
<dbReference type="PANTHER" id="PTHR43065:SF46">
    <property type="entry name" value="C4-DICARBOXYLATE TRANSPORT SENSOR PROTEIN DCTB"/>
    <property type="match status" value="1"/>
</dbReference>
<keyword evidence="9" id="KW-1133">Transmembrane helix</keyword>
<dbReference type="GO" id="GO:0005524">
    <property type="term" value="F:ATP binding"/>
    <property type="evidence" value="ECO:0007669"/>
    <property type="project" value="UniProtKB-KW"/>
</dbReference>
<dbReference type="InterPro" id="IPR036890">
    <property type="entry name" value="HATPase_C_sf"/>
</dbReference>
<dbReference type="Proteomes" id="UP000528457">
    <property type="component" value="Unassembled WGS sequence"/>
</dbReference>
<evidence type="ECO:0000256" key="6">
    <source>
        <dbReference type="ARBA" id="ARBA00022840"/>
    </source>
</evidence>
<accession>A0A7X0MUJ2</accession>
<evidence type="ECO:0000313" key="13">
    <source>
        <dbReference type="Proteomes" id="UP000528457"/>
    </source>
</evidence>
<dbReference type="EC" id="2.7.13.3" evidence="2"/>
<dbReference type="InterPro" id="IPR013655">
    <property type="entry name" value="PAS_fold_3"/>
</dbReference>
<protein>
    <recommendedName>
        <fullName evidence="2">histidine kinase</fullName>
        <ecNumber evidence="2">2.7.13.3</ecNumber>
    </recommendedName>
</protein>
<gene>
    <name evidence="12" type="ORF">HNR48_000616</name>
</gene>
<feature type="transmembrane region" description="Helical" evidence="9">
    <location>
        <begin position="264"/>
        <end position="284"/>
    </location>
</feature>
<evidence type="ECO:0000256" key="1">
    <source>
        <dbReference type="ARBA" id="ARBA00000085"/>
    </source>
</evidence>
<organism evidence="12 13">
    <name type="scientific">Pseudoteredinibacter isoporae</name>
    <dbReference type="NCBI Taxonomy" id="570281"/>
    <lineage>
        <taxon>Bacteria</taxon>
        <taxon>Pseudomonadati</taxon>
        <taxon>Pseudomonadota</taxon>
        <taxon>Gammaproteobacteria</taxon>
        <taxon>Cellvibrionales</taxon>
        <taxon>Cellvibrionaceae</taxon>
        <taxon>Pseudoteredinibacter</taxon>
    </lineage>
</organism>
<comment type="catalytic activity">
    <reaction evidence="1">
        <text>ATP + protein L-histidine = ADP + protein N-phospho-L-histidine.</text>
        <dbReference type="EC" id="2.7.13.3"/>
    </reaction>
</comment>
<evidence type="ECO:0000256" key="4">
    <source>
        <dbReference type="ARBA" id="ARBA00022741"/>
    </source>
</evidence>
<evidence type="ECO:0000256" key="9">
    <source>
        <dbReference type="SAM" id="Phobius"/>
    </source>
</evidence>
<keyword evidence="3" id="KW-0808">Transferase</keyword>
<evidence type="ECO:0000256" key="7">
    <source>
        <dbReference type="ARBA" id="ARBA00023012"/>
    </source>
</evidence>
<dbReference type="InParanoid" id="A0A7X0MUJ2"/>
<dbReference type="SUPFAM" id="SSF55874">
    <property type="entry name" value="ATPase domain of HSP90 chaperone/DNA topoisomerase II/histidine kinase"/>
    <property type="match status" value="1"/>
</dbReference>
<dbReference type="PANTHER" id="PTHR43065">
    <property type="entry name" value="SENSOR HISTIDINE KINASE"/>
    <property type="match status" value="1"/>
</dbReference>
<name>A0A7X0MUJ2_9GAMM</name>
<dbReference type="Gene3D" id="3.30.450.20">
    <property type="entry name" value="PAS domain"/>
    <property type="match status" value="1"/>
</dbReference>
<evidence type="ECO:0000313" key="12">
    <source>
        <dbReference type="EMBL" id="MBB6520338.1"/>
    </source>
</evidence>
<dbReference type="PROSITE" id="PS50109">
    <property type="entry name" value="HIS_KIN"/>
    <property type="match status" value="1"/>
</dbReference>
<dbReference type="InterPro" id="IPR004358">
    <property type="entry name" value="Sig_transdc_His_kin-like_C"/>
</dbReference>
<reference evidence="12 13" key="1">
    <citation type="submission" date="2020-08" db="EMBL/GenBank/DDBJ databases">
        <title>Genomic Encyclopedia of Type Strains, Phase IV (KMG-IV): sequencing the most valuable type-strain genomes for metagenomic binning, comparative biology and taxonomic classification.</title>
        <authorList>
            <person name="Goeker M."/>
        </authorList>
    </citation>
    <scope>NUCLEOTIDE SEQUENCE [LARGE SCALE GENOMIC DNA]</scope>
    <source>
        <strain evidence="12 13">DSM 22368</strain>
    </source>
</reference>
<dbReference type="NCBIfam" id="TIGR00229">
    <property type="entry name" value="sensory_box"/>
    <property type="match status" value="1"/>
</dbReference>
<comment type="caution">
    <text evidence="12">The sequence shown here is derived from an EMBL/GenBank/DDBJ whole genome shotgun (WGS) entry which is preliminary data.</text>
</comment>
<keyword evidence="13" id="KW-1185">Reference proteome</keyword>
<keyword evidence="9" id="KW-0472">Membrane</keyword>
<dbReference type="Pfam" id="PF02518">
    <property type="entry name" value="HATPase_c"/>
    <property type="match status" value="1"/>
</dbReference>
<dbReference type="InterPro" id="IPR035965">
    <property type="entry name" value="PAS-like_dom_sf"/>
</dbReference>
<evidence type="ECO:0000259" key="10">
    <source>
        <dbReference type="PROSITE" id="PS50109"/>
    </source>
</evidence>
<dbReference type="GO" id="GO:0000160">
    <property type="term" value="P:phosphorelay signal transduction system"/>
    <property type="evidence" value="ECO:0007669"/>
    <property type="project" value="UniProtKB-KW"/>
</dbReference>
<evidence type="ECO:0000259" key="11">
    <source>
        <dbReference type="PROSITE" id="PS50112"/>
    </source>
</evidence>
<feature type="domain" description="PAS" evidence="11">
    <location>
        <begin position="329"/>
        <end position="403"/>
    </location>
</feature>
<dbReference type="RefSeq" id="WP_166851557.1">
    <property type="nucleotide sequence ID" value="NZ_JAAONY010000001.1"/>
</dbReference>
<keyword evidence="4" id="KW-0547">Nucleotide-binding</keyword>
<evidence type="ECO:0000256" key="2">
    <source>
        <dbReference type="ARBA" id="ARBA00012438"/>
    </source>
</evidence>
<dbReference type="InterPro" id="IPR000014">
    <property type="entry name" value="PAS"/>
</dbReference>
<dbReference type="EMBL" id="JACHHT010000001">
    <property type="protein sequence ID" value="MBB6520338.1"/>
    <property type="molecule type" value="Genomic_DNA"/>
</dbReference>
<evidence type="ECO:0000256" key="5">
    <source>
        <dbReference type="ARBA" id="ARBA00022777"/>
    </source>
</evidence>
<dbReference type="GO" id="GO:0004673">
    <property type="term" value="F:protein histidine kinase activity"/>
    <property type="evidence" value="ECO:0007669"/>
    <property type="project" value="UniProtKB-EC"/>
</dbReference>
<dbReference type="InterPro" id="IPR005467">
    <property type="entry name" value="His_kinase_dom"/>
</dbReference>
<proteinExistence type="predicted"/>
<dbReference type="Pfam" id="PF08447">
    <property type="entry name" value="PAS_3"/>
    <property type="match status" value="1"/>
</dbReference>
<dbReference type="SUPFAM" id="SSF55785">
    <property type="entry name" value="PYP-like sensor domain (PAS domain)"/>
    <property type="match status" value="1"/>
</dbReference>
<dbReference type="AlphaFoldDB" id="A0A7X0MUJ2"/>
<dbReference type="Gene3D" id="1.10.287.130">
    <property type="match status" value="1"/>
</dbReference>
<dbReference type="PROSITE" id="PS50112">
    <property type="entry name" value="PAS"/>
    <property type="match status" value="1"/>
</dbReference>
<dbReference type="CDD" id="cd00130">
    <property type="entry name" value="PAS"/>
    <property type="match status" value="1"/>
</dbReference>
<evidence type="ECO:0000256" key="8">
    <source>
        <dbReference type="SAM" id="Coils"/>
    </source>
</evidence>
<keyword evidence="7" id="KW-0902">Two-component regulatory system</keyword>
<dbReference type="SMART" id="SM00387">
    <property type="entry name" value="HATPase_c"/>
    <property type="match status" value="1"/>
</dbReference>
<keyword evidence="9" id="KW-0812">Transmembrane</keyword>
<dbReference type="FunCoup" id="A0A7X0MUJ2">
    <property type="interactions" value="295"/>
</dbReference>
<sequence length="724" mass="81719">MKIRNTRKDVLIFFLVLAIGLSVSILAQNSNIKEYRKQKAIDFESKIASLTLIIGDTLKNKQDYSDILAKSISEVSEHNSNDIETYKTKAAHLVKRLSNYESFYIHLEDNNGKAALHSLEEVSDLDLKSDILKSLVDLENKPDQFSILIKSEDELHNEMCMVTKIPEHMNSRLIICSSLETLLAKVIERSSEEWQQTHLYTGNRIQGFNHLYTHPNTLSGPVSVGELKAQSNNLILLPYVARYADLEISIAFDPGNDFYKLDSWLDYLPFIFGLTLTLASLYYIRTKSIETRVINHKVKLKTKELEEAKNQLQSQVNKSTALFEKLQESNDELTALTNSVDGILWEGDPKTMRYTYVSEQVERILGFTPEKFTKGNFVIGTLMEGTDRSAISEKMLEDPNSNNSFQMEFSSQRANKEKIWLKGIITRVYKNGKLHRLRGVYIDISKQKIQELKNQEIEAQLRQAQKLESIGQLAAGIAHEINTPAQFVGDNLTFIESSSKDLISYVKDSLQSDSDNISLEKLNSILEDIDFEFLEEELPDAIQQSKEGLDRINRIVGAMKNFSHPDGEEKQKIDLNKAIESTSIISKNEWKYLAEMTLELEDKLPPLSCHPSELNQVFLNIIVNAAHAIEQKYQGSGMGKIKIVTAKQGDNVLISIHDDGCGIPQSILNKIFDPFFTTKGVGKGTGQGLSISYSVIRDKHNGSINIDSDEGKGTVFHIILPLEG</sequence>